<feature type="coiled-coil region" evidence="2">
    <location>
        <begin position="442"/>
        <end position="517"/>
    </location>
</feature>
<dbReference type="Proteomes" id="UP000000641">
    <property type="component" value="Chromosome"/>
</dbReference>
<protein>
    <submittedName>
        <fullName evidence="4">SMC domain protein</fullName>
    </submittedName>
</protein>
<dbReference type="eggNOG" id="arCOG00368">
    <property type="taxonomic scope" value="Archaea"/>
</dbReference>
<dbReference type="EMBL" id="CP000505">
    <property type="protein sequence ID" value="ABL77933.1"/>
    <property type="molecule type" value="Genomic_DNA"/>
</dbReference>
<gene>
    <name evidence="4" type="ordered locus">Tpen_0527</name>
</gene>
<keyword evidence="1 2" id="KW-0175">Coiled coil</keyword>
<dbReference type="Pfam" id="PF13476">
    <property type="entry name" value="AAA_23"/>
    <property type="match status" value="1"/>
</dbReference>
<feature type="coiled-coil region" evidence="2">
    <location>
        <begin position="548"/>
        <end position="620"/>
    </location>
</feature>
<evidence type="ECO:0000256" key="1">
    <source>
        <dbReference type="ARBA" id="ARBA00023054"/>
    </source>
</evidence>
<dbReference type="AlphaFoldDB" id="A1RXK3"/>
<dbReference type="InterPro" id="IPR027417">
    <property type="entry name" value="P-loop_NTPase"/>
</dbReference>
<feature type="domain" description="Rad50/SbcC-type AAA" evidence="3">
    <location>
        <begin position="2"/>
        <end position="252"/>
    </location>
</feature>
<dbReference type="STRING" id="368408.Tpen_0527"/>
<dbReference type="Gene3D" id="3.40.50.300">
    <property type="entry name" value="P-loop containing nucleotide triphosphate hydrolases"/>
    <property type="match status" value="2"/>
</dbReference>
<evidence type="ECO:0000313" key="5">
    <source>
        <dbReference type="Proteomes" id="UP000000641"/>
    </source>
</evidence>
<dbReference type="PANTHER" id="PTHR32114:SF2">
    <property type="entry name" value="ABC TRANSPORTER ABCH.3"/>
    <property type="match status" value="1"/>
</dbReference>
<keyword evidence="5" id="KW-1185">Reference proteome</keyword>
<dbReference type="InterPro" id="IPR038729">
    <property type="entry name" value="Rad50/SbcC_AAA"/>
</dbReference>
<dbReference type="GO" id="GO:0006302">
    <property type="term" value="P:double-strand break repair"/>
    <property type="evidence" value="ECO:0007669"/>
    <property type="project" value="InterPro"/>
</dbReference>
<accession>A1RXK3</accession>
<evidence type="ECO:0000313" key="4">
    <source>
        <dbReference type="EMBL" id="ABL77933.1"/>
    </source>
</evidence>
<dbReference type="KEGG" id="tpe:Tpen_0527"/>
<sequence>MEVEGYRFFKDPFRVEFGDGVTVIAGPVGSGKSSLLSAVEYALYGTDSYIERRVYTKKDLVNSASASLRVLLELEVEGEGVYRIERRLSKEGRERVEVLLPDGGILRESSKVLEKVEELLGMDFFEFSRSVSINYVTLFLLAHGSQSVRSRVLDRLLGIDAVEKLARAITAKPILDEMRSLKGDVDFLRSAGFSEENLNILREEERRLEQELIEGERLLEGLKKEASDLEGAAKKYQELKSELNAKEKLLEDLRDRVKGVLSLDALVVGLEELRDKLLRAAEKLLPPSKLIKEIEGIEVSEYNLREVFSAFERVFHQLDEIYSEKYREIKGLSAQVEVYEKQLREIESRLVGLEEHVSDYERAESEIEKIKSEYGDENKLREEIGRLESELGMLQRRSELERCVSSVRRVLAEEVAKKGEAECYVCGNRLSEEFLDWVREKVSKSVKELKDVEESIGKLRERINVLKKKLEDLREYKLTLINYEAAYEEYQRLLEERKNLQAALDAEREELERAKSGLSVIGAELKVVREDFLRLRTSYSKLPLLDEIKKLEQEVSSLRSELQRLEPQYNKYLELEKRIEALSREIEDKRHRLEGIRKDIDEKRAMLESFEERLARERRLEEVLGKVRRVKEALIEVHADLRSQKIMELNKVVNEIVRGIYPYTDIEEVRVRVVSPSRRVGGRSIYQVEVKVGGEWYPYSSRLSDGQKTVVFLSLLIGLNRLLNKRVGFLVLDEPVPNVDDAIKASLLKSMLLVTGLRQAIVTTQAEDIAGRVEGVSLVRLSRM</sequence>
<dbReference type="PANTHER" id="PTHR32114">
    <property type="entry name" value="ABC TRANSPORTER ABCH.3"/>
    <property type="match status" value="1"/>
</dbReference>
<feature type="coiled-coil region" evidence="2">
    <location>
        <begin position="322"/>
        <end position="397"/>
    </location>
</feature>
<dbReference type="SUPFAM" id="SSF52540">
    <property type="entry name" value="P-loop containing nucleoside triphosphate hydrolases"/>
    <property type="match status" value="2"/>
</dbReference>
<evidence type="ECO:0000259" key="3">
    <source>
        <dbReference type="Pfam" id="PF13476"/>
    </source>
</evidence>
<evidence type="ECO:0000256" key="2">
    <source>
        <dbReference type="SAM" id="Coils"/>
    </source>
</evidence>
<dbReference type="EnsemblBacteria" id="ABL77933">
    <property type="protein sequence ID" value="ABL77933"/>
    <property type="gene ID" value="Tpen_0527"/>
</dbReference>
<organism evidence="4 5">
    <name type="scientific">Thermofilum pendens (strain DSM 2475 / Hrk 5)</name>
    <dbReference type="NCBI Taxonomy" id="368408"/>
    <lineage>
        <taxon>Archaea</taxon>
        <taxon>Thermoproteota</taxon>
        <taxon>Thermoprotei</taxon>
        <taxon>Thermofilales</taxon>
        <taxon>Thermofilaceae</taxon>
        <taxon>Thermofilum</taxon>
    </lineage>
</organism>
<reference evidence="5" key="1">
    <citation type="journal article" date="2008" name="J. Bacteriol.">
        <title>Genome sequence of Thermofilum pendens reveals an exceptional loss of biosynthetic pathways without genome reduction.</title>
        <authorList>
            <person name="Anderson I."/>
            <person name="Rodriguez J."/>
            <person name="Susanti D."/>
            <person name="Porat I."/>
            <person name="Reich C."/>
            <person name="Ulrich L.E."/>
            <person name="Elkins J.G."/>
            <person name="Mavromatis K."/>
            <person name="Lykidis A."/>
            <person name="Kim E."/>
            <person name="Thompson L.S."/>
            <person name="Nolan M."/>
            <person name="Land M."/>
            <person name="Copeland A."/>
            <person name="Lapidus A."/>
            <person name="Lucas S."/>
            <person name="Detter C."/>
            <person name="Zhulin I.B."/>
            <person name="Olsen G.J."/>
            <person name="Whitman W."/>
            <person name="Mukhopadhyay B."/>
            <person name="Bristow J."/>
            <person name="Kyrpides N."/>
        </authorList>
    </citation>
    <scope>NUCLEOTIDE SEQUENCE [LARGE SCALE GENOMIC DNA]</scope>
    <source>
        <strain evidence="5">DSM 2475 / Hrk 5</strain>
    </source>
</reference>
<dbReference type="GO" id="GO:0016887">
    <property type="term" value="F:ATP hydrolysis activity"/>
    <property type="evidence" value="ECO:0007669"/>
    <property type="project" value="InterPro"/>
</dbReference>
<feature type="coiled-coil region" evidence="2">
    <location>
        <begin position="191"/>
        <end position="256"/>
    </location>
</feature>
<proteinExistence type="predicted"/>
<dbReference type="HOGENOM" id="CLU_004785_0_2_2"/>
<name>A1RXK3_THEPD</name>